<organism evidence="2 3">
    <name type="scientific">Strongylus vulgaris</name>
    <name type="common">Blood worm</name>
    <dbReference type="NCBI Taxonomy" id="40348"/>
    <lineage>
        <taxon>Eukaryota</taxon>
        <taxon>Metazoa</taxon>
        <taxon>Ecdysozoa</taxon>
        <taxon>Nematoda</taxon>
        <taxon>Chromadorea</taxon>
        <taxon>Rhabditida</taxon>
        <taxon>Rhabditina</taxon>
        <taxon>Rhabditomorpha</taxon>
        <taxon>Strongyloidea</taxon>
        <taxon>Strongylidae</taxon>
        <taxon>Strongylus</taxon>
    </lineage>
</organism>
<name>A0A3P7JCR5_STRVU</name>
<gene>
    <name evidence="2" type="ORF">SVUK_LOCUS18399</name>
</gene>
<keyword evidence="3" id="KW-1185">Reference proteome</keyword>
<feature type="non-terminal residue" evidence="2">
    <location>
        <position position="1"/>
    </location>
</feature>
<evidence type="ECO:0000313" key="3">
    <source>
        <dbReference type="Proteomes" id="UP000270094"/>
    </source>
</evidence>
<accession>A0A3P7JCR5</accession>
<reference evidence="2 3" key="1">
    <citation type="submission" date="2018-11" db="EMBL/GenBank/DDBJ databases">
        <authorList>
            <consortium name="Pathogen Informatics"/>
        </authorList>
    </citation>
    <scope>NUCLEOTIDE SEQUENCE [LARGE SCALE GENOMIC DNA]</scope>
</reference>
<evidence type="ECO:0000256" key="1">
    <source>
        <dbReference type="SAM" id="MobiDB-lite"/>
    </source>
</evidence>
<dbReference type="Proteomes" id="UP000270094">
    <property type="component" value="Unassembled WGS sequence"/>
</dbReference>
<proteinExistence type="predicted"/>
<protein>
    <submittedName>
        <fullName evidence="2">Uncharacterized protein</fullName>
    </submittedName>
</protein>
<dbReference type="AlphaFoldDB" id="A0A3P7JCR5"/>
<evidence type="ECO:0000313" key="2">
    <source>
        <dbReference type="EMBL" id="VDM83401.1"/>
    </source>
</evidence>
<dbReference type="EMBL" id="UYYB01122875">
    <property type="protein sequence ID" value="VDM83401.1"/>
    <property type="molecule type" value="Genomic_DNA"/>
</dbReference>
<feature type="region of interest" description="Disordered" evidence="1">
    <location>
        <begin position="71"/>
        <end position="90"/>
    </location>
</feature>
<feature type="region of interest" description="Disordered" evidence="1">
    <location>
        <begin position="99"/>
        <end position="123"/>
    </location>
</feature>
<sequence>PGPGAYVGGPKVGGPGAYVGGPAVAATGAYAGGPAVVGTGAYAGGPGVVGPAAYAGGPGVGVANGGVSYAPSGPVAQADPPAAQTLADAKPVQVEETRIAEESPLDETPARDPARRRIIWRRT</sequence>